<sequence length="302" mass="31400">MTAEPGWDLLNKTELRIERIGLAAADLTEIAAVVAGVLGLPAEDVIVIDARDDVLALDVLRSTVDAYRIAGRRTELLAALAGVQGVTVDDTTSLCSEGMLGWIAADDSAAGDALDRAQVMARQIERTIAMRAIVFSTGPEVVSGMIRDTNKPWIAGRFRDAGFAVTEGQNLPDDGAAIAAALREAGQELGYGVVITTGGVGAEGKDGTVEALLSVDPRAATPTLFTVEQGRGRHTKAQVRIGVGAVGTAIVVCLPGPHSEAIVGADALLSAIALTRETHAVADAVATVLRARLRRTHRTEPT</sequence>
<reference evidence="3" key="1">
    <citation type="submission" date="2018-05" db="EMBL/GenBank/DDBJ databases">
        <authorList>
            <person name="Deangelis K."/>
            <person name="Huntemann M."/>
            <person name="Clum A."/>
            <person name="Pillay M."/>
            <person name="Palaniappan K."/>
            <person name="Varghese N."/>
            <person name="Mikhailova N."/>
            <person name="Stamatis D."/>
            <person name="Reddy T."/>
            <person name="Daum C."/>
            <person name="Shapiro N."/>
            <person name="Ivanova N."/>
            <person name="Kyrpides N."/>
            <person name="Woyke T."/>
        </authorList>
    </citation>
    <scope>NUCLEOTIDE SEQUENCE [LARGE SCALE GENOMIC DNA]</scope>
    <source>
        <strain evidence="3">GAS496</strain>
    </source>
</reference>
<dbReference type="InterPro" id="IPR036425">
    <property type="entry name" value="MoaB/Mog-like_dom_sf"/>
</dbReference>
<keyword evidence="3" id="KW-1185">Reference proteome</keyword>
<evidence type="ECO:0000313" key="3">
    <source>
        <dbReference type="Proteomes" id="UP000247781"/>
    </source>
</evidence>
<gene>
    <name evidence="2" type="ORF">C8E89_12386</name>
</gene>
<dbReference type="SMART" id="SM00852">
    <property type="entry name" value="MoCF_biosynth"/>
    <property type="match status" value="1"/>
</dbReference>
<proteinExistence type="predicted"/>
<dbReference type="Gene3D" id="3.40.980.10">
    <property type="entry name" value="MoaB/Mog-like domain"/>
    <property type="match status" value="1"/>
</dbReference>
<dbReference type="InterPro" id="IPR050101">
    <property type="entry name" value="CinA"/>
</dbReference>
<dbReference type="Pfam" id="PF00994">
    <property type="entry name" value="MoCF_biosynth"/>
    <property type="match status" value="1"/>
</dbReference>
<dbReference type="SUPFAM" id="SSF53218">
    <property type="entry name" value="Molybdenum cofactor biosynthesis proteins"/>
    <property type="match status" value="1"/>
</dbReference>
<organism evidence="2 3">
    <name type="scientific">Mycolicibacterium moriokaense</name>
    <dbReference type="NCBI Taxonomy" id="39691"/>
    <lineage>
        <taxon>Bacteria</taxon>
        <taxon>Bacillati</taxon>
        <taxon>Actinomycetota</taxon>
        <taxon>Actinomycetes</taxon>
        <taxon>Mycobacteriales</taxon>
        <taxon>Mycobacteriaceae</taxon>
        <taxon>Mycolicibacterium</taxon>
    </lineage>
</organism>
<evidence type="ECO:0000313" key="2">
    <source>
        <dbReference type="EMBL" id="PXX03284.1"/>
    </source>
</evidence>
<reference evidence="2 3" key="2">
    <citation type="submission" date="2018-06" db="EMBL/GenBank/DDBJ databases">
        <title>Sequencing of bacterial isolates from soil warming experiment in Harvard Forest, Massachusetts, USA.</title>
        <authorList>
            <person name="Deangelis K.PhD."/>
        </authorList>
    </citation>
    <scope>NUCLEOTIDE SEQUENCE [LARGE SCALE GENOMIC DNA]</scope>
    <source>
        <strain evidence="2 3">GAS496</strain>
    </source>
</reference>
<comment type="caution">
    <text evidence="2">The sequence shown here is derived from an EMBL/GenBank/DDBJ whole genome shotgun (WGS) entry which is preliminary data.</text>
</comment>
<protein>
    <submittedName>
        <fullName evidence="2">Molybdenum cofactor synthesis domain-containing protein</fullName>
    </submittedName>
</protein>
<dbReference type="OrthoDB" id="1676645at2"/>
<feature type="domain" description="MoaB/Mog" evidence="1">
    <location>
        <begin position="133"/>
        <end position="276"/>
    </location>
</feature>
<dbReference type="AlphaFoldDB" id="A0A318HA39"/>
<dbReference type="InterPro" id="IPR001453">
    <property type="entry name" value="MoaB/Mog_dom"/>
</dbReference>
<accession>A0A318HA39</accession>
<dbReference type="PANTHER" id="PTHR13939:SF0">
    <property type="entry name" value="NMN AMIDOHYDROLASE-LIKE PROTEIN YFAY"/>
    <property type="match status" value="1"/>
</dbReference>
<dbReference type="RefSeq" id="WP_110319047.1">
    <property type="nucleotide sequence ID" value="NZ_QJJU01000023.1"/>
</dbReference>
<evidence type="ECO:0000259" key="1">
    <source>
        <dbReference type="SMART" id="SM00852"/>
    </source>
</evidence>
<dbReference type="PANTHER" id="PTHR13939">
    <property type="entry name" value="NICOTINAMIDE-NUCLEOTIDE AMIDOHYDROLASE PNCC"/>
    <property type="match status" value="1"/>
</dbReference>
<name>A0A318HA39_9MYCO</name>
<dbReference type="EMBL" id="QJJU01000023">
    <property type="protein sequence ID" value="PXX03284.1"/>
    <property type="molecule type" value="Genomic_DNA"/>
</dbReference>
<dbReference type="Proteomes" id="UP000247781">
    <property type="component" value="Unassembled WGS sequence"/>
</dbReference>